<sequence>MGVLVSRLWKDAAGRTSFKFLNLPVELQVEVLCHLDPTSLLACRLTCRSLSKVFESMPVQYAYRLGISAMTDDGSPEGVSLQDRYSAILQFQHTWAGSAFSPRIQDPQEGLRYLAQSNGVFVYAVENSHTLALKLHRPGDARTGLPELTFMCVAWKSLLEPRDLSVASYTVDLSEDLLIITLPRDVEHHHHFLSISSDCYPHPLAASSVLRALRSTQAGHAIRHTKDIDYLEILSDLVAWGNLQATCNGDYWCDVWQVAMEVHVMNWKTGAVIWRYQTRRVSSYHLIDRHRILVTQLDGIHVFAFDPDRGAPEPPAYTKPKAQLLHLCLPKIDPDSDLVKSFLHIPRIRRDDRPLVRLDPSHSVLAVRMAHMRPTGSGKERVYGLVFLVPLTTIHIYLSRWQTGWRRSLILPWDDWGPTGARIVSLMKMRTHGCSSVAGTV</sequence>
<dbReference type="SUPFAM" id="SSF81383">
    <property type="entry name" value="F-box domain"/>
    <property type="match status" value="1"/>
</dbReference>
<dbReference type="AlphaFoldDB" id="A0A5C2RQV8"/>
<proteinExistence type="predicted"/>
<accession>A0A5C2RQV8</accession>
<gene>
    <name evidence="2" type="ORF">L227DRAFT_402893</name>
</gene>
<name>A0A5C2RQV8_9APHY</name>
<dbReference type="OrthoDB" id="2757285at2759"/>
<evidence type="ECO:0000313" key="3">
    <source>
        <dbReference type="Proteomes" id="UP000313359"/>
    </source>
</evidence>
<dbReference type="Proteomes" id="UP000313359">
    <property type="component" value="Unassembled WGS sequence"/>
</dbReference>
<organism evidence="2 3">
    <name type="scientific">Lentinus tigrinus ALCF2SS1-6</name>
    <dbReference type="NCBI Taxonomy" id="1328759"/>
    <lineage>
        <taxon>Eukaryota</taxon>
        <taxon>Fungi</taxon>
        <taxon>Dikarya</taxon>
        <taxon>Basidiomycota</taxon>
        <taxon>Agaricomycotina</taxon>
        <taxon>Agaricomycetes</taxon>
        <taxon>Polyporales</taxon>
        <taxon>Polyporaceae</taxon>
        <taxon>Lentinus</taxon>
    </lineage>
</organism>
<protein>
    <recommendedName>
        <fullName evidence="1">F-box domain-containing protein</fullName>
    </recommendedName>
</protein>
<dbReference type="Pfam" id="PF00646">
    <property type="entry name" value="F-box"/>
    <property type="match status" value="1"/>
</dbReference>
<reference evidence="2" key="1">
    <citation type="journal article" date="2018" name="Genome Biol. Evol.">
        <title>Genomics and development of Lentinus tigrinus, a white-rot wood-decaying mushroom with dimorphic fruiting bodies.</title>
        <authorList>
            <person name="Wu B."/>
            <person name="Xu Z."/>
            <person name="Knudson A."/>
            <person name="Carlson A."/>
            <person name="Chen N."/>
            <person name="Kovaka S."/>
            <person name="LaButti K."/>
            <person name="Lipzen A."/>
            <person name="Pennachio C."/>
            <person name="Riley R."/>
            <person name="Schakwitz W."/>
            <person name="Umezawa K."/>
            <person name="Ohm R.A."/>
            <person name="Grigoriev I.V."/>
            <person name="Nagy L.G."/>
            <person name="Gibbons J."/>
            <person name="Hibbett D."/>
        </authorList>
    </citation>
    <scope>NUCLEOTIDE SEQUENCE [LARGE SCALE GENOMIC DNA]</scope>
    <source>
        <strain evidence="2">ALCF2SS1-6</strain>
    </source>
</reference>
<evidence type="ECO:0000259" key="1">
    <source>
        <dbReference type="PROSITE" id="PS50181"/>
    </source>
</evidence>
<evidence type="ECO:0000313" key="2">
    <source>
        <dbReference type="EMBL" id="RPD53279.1"/>
    </source>
</evidence>
<dbReference type="EMBL" id="ML122325">
    <property type="protein sequence ID" value="RPD53279.1"/>
    <property type="molecule type" value="Genomic_DNA"/>
</dbReference>
<dbReference type="InterPro" id="IPR001810">
    <property type="entry name" value="F-box_dom"/>
</dbReference>
<keyword evidence="3" id="KW-1185">Reference proteome</keyword>
<dbReference type="Gene3D" id="1.20.1280.50">
    <property type="match status" value="1"/>
</dbReference>
<dbReference type="CDD" id="cd09917">
    <property type="entry name" value="F-box_SF"/>
    <property type="match status" value="1"/>
</dbReference>
<feature type="domain" description="F-box" evidence="1">
    <location>
        <begin position="17"/>
        <end position="65"/>
    </location>
</feature>
<dbReference type="SMART" id="SM00256">
    <property type="entry name" value="FBOX"/>
    <property type="match status" value="1"/>
</dbReference>
<dbReference type="PROSITE" id="PS50181">
    <property type="entry name" value="FBOX"/>
    <property type="match status" value="1"/>
</dbReference>
<dbReference type="InterPro" id="IPR036047">
    <property type="entry name" value="F-box-like_dom_sf"/>
</dbReference>